<reference evidence="6 8" key="1">
    <citation type="journal article" date="2017" name="Nature">
        <title>The sunflower genome provides insights into oil metabolism, flowering and Asterid evolution.</title>
        <authorList>
            <person name="Badouin H."/>
            <person name="Gouzy J."/>
            <person name="Grassa C.J."/>
            <person name="Murat F."/>
            <person name="Staton S.E."/>
            <person name="Cottret L."/>
            <person name="Lelandais-Briere C."/>
            <person name="Owens G.L."/>
            <person name="Carrere S."/>
            <person name="Mayjonade B."/>
            <person name="Legrand L."/>
            <person name="Gill N."/>
            <person name="Kane N.C."/>
            <person name="Bowers J.E."/>
            <person name="Hubner S."/>
            <person name="Bellec A."/>
            <person name="Berard A."/>
            <person name="Berges H."/>
            <person name="Blanchet N."/>
            <person name="Boniface M.C."/>
            <person name="Brunel D."/>
            <person name="Catrice O."/>
            <person name="Chaidir N."/>
            <person name="Claudel C."/>
            <person name="Donnadieu C."/>
            <person name="Faraut T."/>
            <person name="Fievet G."/>
            <person name="Helmstetter N."/>
            <person name="King M."/>
            <person name="Knapp S.J."/>
            <person name="Lai Z."/>
            <person name="Le Paslier M.C."/>
            <person name="Lippi Y."/>
            <person name="Lorenzon L."/>
            <person name="Mandel J.R."/>
            <person name="Marage G."/>
            <person name="Marchand G."/>
            <person name="Marquand E."/>
            <person name="Bret-Mestries E."/>
            <person name="Morien E."/>
            <person name="Nambeesan S."/>
            <person name="Nguyen T."/>
            <person name="Pegot-Espagnet P."/>
            <person name="Pouilly N."/>
            <person name="Raftis F."/>
            <person name="Sallet E."/>
            <person name="Schiex T."/>
            <person name="Thomas J."/>
            <person name="Vandecasteele C."/>
            <person name="Vares D."/>
            <person name="Vear F."/>
            <person name="Vautrin S."/>
            <person name="Crespi M."/>
            <person name="Mangin B."/>
            <person name="Burke J.M."/>
            <person name="Salse J."/>
            <person name="Munos S."/>
            <person name="Vincourt P."/>
            <person name="Rieseberg L.H."/>
            <person name="Langlade N.B."/>
        </authorList>
    </citation>
    <scope>NUCLEOTIDE SEQUENCE [LARGE SCALE GENOMIC DNA]</scope>
    <source>
        <strain evidence="8">cv. SF193</strain>
        <tissue evidence="6">Leaves</tissue>
    </source>
</reference>
<accession>A0A251SUF2</accession>
<protein>
    <submittedName>
        <fullName evidence="6">Chromatin regulator PHD family</fullName>
    </submittedName>
    <submittedName>
        <fullName evidence="7">Putative zinc finger, PHD-type</fullName>
    </submittedName>
</protein>
<organism evidence="7 8">
    <name type="scientific">Helianthus annuus</name>
    <name type="common">Common sunflower</name>
    <dbReference type="NCBI Taxonomy" id="4232"/>
    <lineage>
        <taxon>Eukaryota</taxon>
        <taxon>Viridiplantae</taxon>
        <taxon>Streptophyta</taxon>
        <taxon>Embryophyta</taxon>
        <taxon>Tracheophyta</taxon>
        <taxon>Spermatophyta</taxon>
        <taxon>Magnoliopsida</taxon>
        <taxon>eudicotyledons</taxon>
        <taxon>Gunneridae</taxon>
        <taxon>Pentapetalae</taxon>
        <taxon>asterids</taxon>
        <taxon>campanulids</taxon>
        <taxon>Asterales</taxon>
        <taxon>Asteraceae</taxon>
        <taxon>Asteroideae</taxon>
        <taxon>Heliantheae alliance</taxon>
        <taxon>Heliantheae</taxon>
        <taxon>Helianthus</taxon>
    </lineage>
</organism>
<dbReference type="SUPFAM" id="SSF57889">
    <property type="entry name" value="Cysteine-rich domain"/>
    <property type="match status" value="6"/>
</dbReference>
<dbReference type="FunCoup" id="A0A251SUF2">
    <property type="interactions" value="133"/>
</dbReference>
<dbReference type="InterPro" id="IPR046349">
    <property type="entry name" value="C1-like_sf"/>
</dbReference>
<proteinExistence type="predicted"/>
<dbReference type="InterPro" id="IPR002219">
    <property type="entry name" value="PKC_DAG/PE"/>
</dbReference>
<dbReference type="SMART" id="SM00249">
    <property type="entry name" value="PHD"/>
    <property type="match status" value="3"/>
</dbReference>
<keyword evidence="2" id="KW-0677">Repeat</keyword>
<dbReference type="GO" id="GO:0008270">
    <property type="term" value="F:zinc ion binding"/>
    <property type="evidence" value="ECO:0007669"/>
    <property type="project" value="UniProtKB-KW"/>
</dbReference>
<keyword evidence="4" id="KW-0862">Zinc</keyword>
<dbReference type="PROSITE" id="PS50081">
    <property type="entry name" value="ZF_DAG_PE_2"/>
    <property type="match status" value="2"/>
</dbReference>
<dbReference type="EMBL" id="CM007902">
    <property type="protein sequence ID" value="OTG02163.1"/>
    <property type="molecule type" value="Genomic_DNA"/>
</dbReference>
<evidence type="ECO:0000256" key="2">
    <source>
        <dbReference type="ARBA" id="ARBA00022737"/>
    </source>
</evidence>
<evidence type="ECO:0000256" key="4">
    <source>
        <dbReference type="ARBA" id="ARBA00022833"/>
    </source>
</evidence>
<evidence type="ECO:0000313" key="6">
    <source>
        <dbReference type="EMBL" id="KAF5774178.1"/>
    </source>
</evidence>
<sequence>MGSITVTKDQLLHFSHEHPLSLVHLQQPNHKNESSEDEDEEKEDFVEELCHGGRCGLCKEQIWSFHLCYYYCKSCHYSLHTFCAQLPKTKQNCPSDPGHTLTCHYYYFRDYLDVETGDDYEHDYECFVCKLECRNAGFYYCHDCGYCIDVICDTMSEQKIKHPSHPHQLERMFGHIASVCVACGNKHEGVFFQCTTCSTFRIHLDCALLPTKLLIQTSTNGTFNHSHPLTLTYFFPLDELRAKYYPVCRVCNQRFHFSLWNYRCDKCLYYVHVDCATSKTEPFMSIFLPAGLGKTFKNYKEDEHVNLLRCPFQDEGDNLLRRYMSNQKEVIGKQRDGEILNYSGHQHPLILFDKQTSVGRKMVSLHDPTKKVQLLCDGCVRPIMTVPFYTCCQYADEQCCFVLHEWCANLPSQIQDYAGHPEHTLVLFQKIPSKFFGVFDCEVCGLKSNGFAYGCATCNYYVDINCAFIPEEITHDAHPDHLLLKAKPSEILNYCKACNNQIYMEFSFKCTSCDFWIHVTCALLLPRVIKHKCDRHPLSLRYEPAENHIANYFCEICEDKLNPWRWFYHCTTCAQSMHTACMPLILQYEQAGYCYDFGGVYEFLNIKFGGTLEIKDHPHRLSFVQGVESDGDCSNSNCGEYFNELESGLIFKCLECEFALHYECVSSFAC</sequence>
<dbReference type="PANTHER" id="PTHR32410">
    <property type="entry name" value="CYSTEINE/HISTIDINE-RICH C1 DOMAIN FAMILY PROTEIN"/>
    <property type="match status" value="1"/>
</dbReference>
<dbReference type="AlphaFoldDB" id="A0A251SUF2"/>
<gene>
    <name evidence="7" type="ORF">HannXRQ_Chr13g0409971</name>
    <name evidence="6" type="ORF">HanXRQr2_Chr13g0597291</name>
</gene>
<name>A0A251SUF2_HELAN</name>
<evidence type="ECO:0000313" key="7">
    <source>
        <dbReference type="EMBL" id="OTG02163.1"/>
    </source>
</evidence>
<dbReference type="Gramene" id="mRNA:HanXRQr2_Chr13g0597291">
    <property type="protein sequence ID" value="mRNA:HanXRQr2_Chr13g0597291"/>
    <property type="gene ID" value="HanXRQr2_Chr13g0597291"/>
</dbReference>
<dbReference type="PANTHER" id="PTHR32410:SF216">
    <property type="entry name" value="PHORBOL-ESTER_DAG-TYPE DOMAIN-CONTAINING PROTEIN"/>
    <property type="match status" value="1"/>
</dbReference>
<dbReference type="InterPro" id="IPR004146">
    <property type="entry name" value="DC1"/>
</dbReference>
<evidence type="ECO:0000313" key="8">
    <source>
        <dbReference type="Proteomes" id="UP000215914"/>
    </source>
</evidence>
<reference evidence="7" key="2">
    <citation type="submission" date="2017-02" db="EMBL/GenBank/DDBJ databases">
        <title>Sunflower complete genome.</title>
        <authorList>
            <person name="Langlade N."/>
            <person name="Munos S."/>
        </authorList>
    </citation>
    <scope>NUCLEOTIDE SEQUENCE [LARGE SCALE GENOMIC DNA]</scope>
    <source>
        <tissue evidence="7">Leaves</tissue>
    </source>
</reference>
<dbReference type="InParanoid" id="A0A251SUF2"/>
<evidence type="ECO:0000256" key="1">
    <source>
        <dbReference type="ARBA" id="ARBA00022723"/>
    </source>
</evidence>
<dbReference type="SMART" id="SM00109">
    <property type="entry name" value="C1"/>
    <property type="match status" value="4"/>
</dbReference>
<reference evidence="6" key="3">
    <citation type="submission" date="2020-06" db="EMBL/GenBank/DDBJ databases">
        <title>Helianthus annuus Genome sequencing and assembly Release 2.</title>
        <authorList>
            <person name="Gouzy J."/>
            <person name="Langlade N."/>
            <person name="Munos S."/>
        </authorList>
    </citation>
    <scope>NUCLEOTIDE SEQUENCE</scope>
    <source>
        <tissue evidence="6">Leaves</tissue>
    </source>
</reference>
<keyword evidence="8" id="KW-1185">Reference proteome</keyword>
<dbReference type="InterPro" id="IPR001965">
    <property type="entry name" value="Znf_PHD"/>
</dbReference>
<evidence type="ECO:0000256" key="3">
    <source>
        <dbReference type="ARBA" id="ARBA00022771"/>
    </source>
</evidence>
<feature type="domain" description="Phorbol-ester/DAG-type" evidence="5">
    <location>
        <begin position="480"/>
        <end position="533"/>
    </location>
</feature>
<dbReference type="Proteomes" id="UP000215914">
    <property type="component" value="Chromosome 13"/>
</dbReference>
<keyword evidence="1" id="KW-0479">Metal-binding</keyword>
<keyword evidence="3" id="KW-0863">Zinc-finger</keyword>
<evidence type="ECO:0000259" key="5">
    <source>
        <dbReference type="PROSITE" id="PS50081"/>
    </source>
</evidence>
<feature type="domain" description="Phorbol-ester/DAG-type" evidence="5">
    <location>
        <begin position="42"/>
        <end position="93"/>
    </location>
</feature>
<dbReference type="OMA" id="TEVISHC"/>
<dbReference type="Pfam" id="PF03107">
    <property type="entry name" value="C1_2"/>
    <property type="match status" value="5"/>
</dbReference>
<dbReference type="InterPro" id="IPR053192">
    <property type="entry name" value="Vacuole_Formation_Reg"/>
</dbReference>
<dbReference type="EMBL" id="MNCJ02000328">
    <property type="protein sequence ID" value="KAF5774178.1"/>
    <property type="molecule type" value="Genomic_DNA"/>
</dbReference>
<dbReference type="OrthoDB" id="938199at2759"/>